<dbReference type="EMBL" id="JAUCMX010000006">
    <property type="protein sequence ID" value="KAK3543031.1"/>
    <property type="molecule type" value="Genomic_DNA"/>
</dbReference>
<proteinExistence type="predicted"/>
<evidence type="ECO:0000313" key="2">
    <source>
        <dbReference type="Proteomes" id="UP001274896"/>
    </source>
</evidence>
<keyword evidence="2" id="KW-1185">Reference proteome</keyword>
<dbReference type="Proteomes" id="UP001274896">
    <property type="component" value="Unassembled WGS sequence"/>
</dbReference>
<organism evidence="1 2">
    <name type="scientific">Hemibagrus guttatus</name>
    <dbReference type="NCBI Taxonomy" id="175788"/>
    <lineage>
        <taxon>Eukaryota</taxon>
        <taxon>Metazoa</taxon>
        <taxon>Chordata</taxon>
        <taxon>Craniata</taxon>
        <taxon>Vertebrata</taxon>
        <taxon>Euteleostomi</taxon>
        <taxon>Actinopterygii</taxon>
        <taxon>Neopterygii</taxon>
        <taxon>Teleostei</taxon>
        <taxon>Ostariophysi</taxon>
        <taxon>Siluriformes</taxon>
        <taxon>Bagridae</taxon>
        <taxon>Hemibagrus</taxon>
    </lineage>
</organism>
<accession>A0AAE0R4H0</accession>
<name>A0AAE0R4H0_9TELE</name>
<reference evidence="1" key="1">
    <citation type="submission" date="2023-06" db="EMBL/GenBank/DDBJ databases">
        <title>Male Hemibagrus guttatus genome.</title>
        <authorList>
            <person name="Bian C."/>
        </authorList>
    </citation>
    <scope>NUCLEOTIDE SEQUENCE</scope>
    <source>
        <strain evidence="1">Male_cb2023</strain>
        <tissue evidence="1">Muscle</tissue>
    </source>
</reference>
<dbReference type="AlphaFoldDB" id="A0AAE0R4H0"/>
<protein>
    <submittedName>
        <fullName evidence="1">Uncharacterized protein</fullName>
    </submittedName>
</protein>
<sequence>MGKCKDLSEFDKSQIVMVRRLAQSISKTAALGSHSRPNGPHINLANVLRRMPFLTQPSHFSGLGTGTASSGWG</sequence>
<evidence type="ECO:0000313" key="1">
    <source>
        <dbReference type="EMBL" id="KAK3543031.1"/>
    </source>
</evidence>
<comment type="caution">
    <text evidence="1">The sequence shown here is derived from an EMBL/GenBank/DDBJ whole genome shotgun (WGS) entry which is preliminary data.</text>
</comment>
<gene>
    <name evidence="1" type="ORF">QTP70_008712</name>
</gene>